<evidence type="ECO:0000313" key="1">
    <source>
        <dbReference type="EMBL" id="CUG84976.1"/>
    </source>
</evidence>
<name>A0A0S4J7V9_BODSA</name>
<proteinExistence type="predicted"/>
<dbReference type="AlphaFoldDB" id="A0A0S4J7V9"/>
<keyword evidence="2" id="KW-1185">Reference proteome</keyword>
<accession>A0A0S4J7V9</accession>
<dbReference type="EMBL" id="CYKH01001134">
    <property type="protein sequence ID" value="CUG84976.1"/>
    <property type="molecule type" value="Genomic_DNA"/>
</dbReference>
<organism evidence="1 2">
    <name type="scientific">Bodo saltans</name>
    <name type="common">Flagellated protozoan</name>
    <dbReference type="NCBI Taxonomy" id="75058"/>
    <lineage>
        <taxon>Eukaryota</taxon>
        <taxon>Discoba</taxon>
        <taxon>Euglenozoa</taxon>
        <taxon>Kinetoplastea</taxon>
        <taxon>Metakinetoplastina</taxon>
        <taxon>Eubodonida</taxon>
        <taxon>Bodonidae</taxon>
        <taxon>Bodo</taxon>
    </lineage>
</organism>
<gene>
    <name evidence="1" type="ORF">BSAL_89185</name>
</gene>
<evidence type="ECO:0000313" key="2">
    <source>
        <dbReference type="Proteomes" id="UP000051952"/>
    </source>
</evidence>
<dbReference type="Proteomes" id="UP000051952">
    <property type="component" value="Unassembled WGS sequence"/>
</dbReference>
<sequence length="125" mass="13679">MMRGALRLRDTNLRDVYPIYQNNAWLRKLLCPKKEWRAAKTPADGAGERGGSAATFKSMTAHISEDLEFPFVTVLELFTSLVVGACLGVNVSDRNTCMTLSVICVVTLTIASRILTDQEANVDAG</sequence>
<reference evidence="2" key="1">
    <citation type="submission" date="2015-09" db="EMBL/GenBank/DDBJ databases">
        <authorList>
            <consortium name="Pathogen Informatics"/>
        </authorList>
    </citation>
    <scope>NUCLEOTIDE SEQUENCE [LARGE SCALE GENOMIC DNA]</scope>
    <source>
        <strain evidence="2">Lake Konstanz</strain>
    </source>
</reference>
<protein>
    <submittedName>
        <fullName evidence="1">Uncharacterized protein</fullName>
    </submittedName>
</protein>
<dbReference type="VEuPathDB" id="TriTrypDB:BSAL_89185"/>